<organism evidence="1 2">
    <name type="scientific">Hyalomma asiaticum</name>
    <name type="common">Tick</name>
    <dbReference type="NCBI Taxonomy" id="266040"/>
    <lineage>
        <taxon>Eukaryota</taxon>
        <taxon>Metazoa</taxon>
        <taxon>Ecdysozoa</taxon>
        <taxon>Arthropoda</taxon>
        <taxon>Chelicerata</taxon>
        <taxon>Arachnida</taxon>
        <taxon>Acari</taxon>
        <taxon>Parasitiformes</taxon>
        <taxon>Ixodida</taxon>
        <taxon>Ixodoidea</taxon>
        <taxon>Ixodidae</taxon>
        <taxon>Hyalomminae</taxon>
        <taxon>Hyalomma</taxon>
    </lineage>
</organism>
<accession>A0ACB7RQE9</accession>
<sequence length="472" mass="53756">MPDVRRVHRFRDHAVVGVNWRPTRFVDEVPSSRVCSLCRTIPKRTLLLPCSHALCQQCHASSSRIVGGRCPLDQEPFEETECLAYDLFTRNAKTLKVHCWNDTHGCQFEGIVEDMLRHYETGCAFHAVECPRCGERVLHREMSSHYVRGCTASVSPRAGDTSSEPAALTLEEVSAALEELKALMRDSNHDHLLPTVQSQMNELREEVRNQESRLVDISRGIGAAEETIRAEIAQIAAAIPTRIPEPPRSHRSPADEASASLSLSLDPEKTLILRKLEHFIGLSLGGLEYLRQISERRVNARCAPKNVSLLHLTSSLTSTRTWTEAYGSVSYVVTIDNCREIIECREMSKKFADVAVLHMRDTCFMVEVWKHFLREAYHLTVEIKFYGMLADSLCLPPIWHLVISGAEQWWKKRTFSPSHKPCECRHNGEMWAHFHLAFEINFEFLERNGFLQDGQLQFEIELSHVENPQASS</sequence>
<comment type="caution">
    <text evidence="1">The sequence shown here is derived from an EMBL/GenBank/DDBJ whole genome shotgun (WGS) entry which is preliminary data.</text>
</comment>
<keyword evidence="2" id="KW-1185">Reference proteome</keyword>
<evidence type="ECO:0000313" key="1">
    <source>
        <dbReference type="EMBL" id="KAH6922719.1"/>
    </source>
</evidence>
<name>A0ACB7RQE9_HYAAI</name>
<reference evidence="1" key="1">
    <citation type="submission" date="2020-05" db="EMBL/GenBank/DDBJ databases">
        <title>Large-scale comparative analyses of tick genomes elucidate their genetic diversity and vector capacities.</title>
        <authorList>
            <person name="Jia N."/>
            <person name="Wang J."/>
            <person name="Shi W."/>
            <person name="Du L."/>
            <person name="Sun Y."/>
            <person name="Zhan W."/>
            <person name="Jiang J."/>
            <person name="Wang Q."/>
            <person name="Zhang B."/>
            <person name="Ji P."/>
            <person name="Sakyi L.B."/>
            <person name="Cui X."/>
            <person name="Yuan T."/>
            <person name="Jiang B."/>
            <person name="Yang W."/>
            <person name="Lam T.T.-Y."/>
            <person name="Chang Q."/>
            <person name="Ding S."/>
            <person name="Wang X."/>
            <person name="Zhu J."/>
            <person name="Ruan X."/>
            <person name="Zhao L."/>
            <person name="Wei J."/>
            <person name="Que T."/>
            <person name="Du C."/>
            <person name="Cheng J."/>
            <person name="Dai P."/>
            <person name="Han X."/>
            <person name="Huang E."/>
            <person name="Gao Y."/>
            <person name="Liu J."/>
            <person name="Shao H."/>
            <person name="Ye R."/>
            <person name="Li L."/>
            <person name="Wei W."/>
            <person name="Wang X."/>
            <person name="Wang C."/>
            <person name="Yang T."/>
            <person name="Huo Q."/>
            <person name="Li W."/>
            <person name="Guo W."/>
            <person name="Chen H."/>
            <person name="Zhou L."/>
            <person name="Ni X."/>
            <person name="Tian J."/>
            <person name="Zhou Y."/>
            <person name="Sheng Y."/>
            <person name="Liu T."/>
            <person name="Pan Y."/>
            <person name="Xia L."/>
            <person name="Li J."/>
            <person name="Zhao F."/>
            <person name="Cao W."/>
        </authorList>
    </citation>
    <scope>NUCLEOTIDE SEQUENCE</scope>
    <source>
        <strain evidence="1">Hyas-2018</strain>
    </source>
</reference>
<dbReference type="EMBL" id="CM023489">
    <property type="protein sequence ID" value="KAH6922719.1"/>
    <property type="molecule type" value="Genomic_DNA"/>
</dbReference>
<gene>
    <name evidence="1" type="ORF">HPB50_018335</name>
</gene>
<dbReference type="Proteomes" id="UP000821845">
    <property type="component" value="Chromosome 9"/>
</dbReference>
<protein>
    <submittedName>
        <fullName evidence="1">Uncharacterized protein</fullName>
    </submittedName>
</protein>
<evidence type="ECO:0000313" key="2">
    <source>
        <dbReference type="Proteomes" id="UP000821845"/>
    </source>
</evidence>
<proteinExistence type="predicted"/>